<evidence type="ECO:0000313" key="2">
    <source>
        <dbReference type="Proteomes" id="UP001156702"/>
    </source>
</evidence>
<name>A0ABQ5ZX02_9HYPH</name>
<proteinExistence type="predicted"/>
<comment type="caution">
    <text evidence="1">The sequence shown here is derived from an EMBL/GenBank/DDBJ whole genome shotgun (WGS) entry which is preliminary data.</text>
</comment>
<evidence type="ECO:0000313" key="1">
    <source>
        <dbReference type="EMBL" id="GLR55194.1"/>
    </source>
</evidence>
<sequence length="92" mass="10262">MLVVSYAMVRSLKAVLDLQALTGFHQPPLVEIRLDVLKTRWVDFVDGDVHMQVIGIDVDRRNSLMIGVTDRRAQLVLDLVKHVEGGRLAGGK</sequence>
<protein>
    <submittedName>
        <fullName evidence="1">Uncharacterized protein</fullName>
    </submittedName>
</protein>
<accession>A0ABQ5ZX02</accession>
<dbReference type="EMBL" id="BSOP01000071">
    <property type="protein sequence ID" value="GLR55194.1"/>
    <property type="molecule type" value="Genomic_DNA"/>
</dbReference>
<dbReference type="Proteomes" id="UP001156702">
    <property type="component" value="Unassembled WGS sequence"/>
</dbReference>
<organism evidence="1 2">
    <name type="scientific">Shinella yambaruensis</name>
    <dbReference type="NCBI Taxonomy" id="415996"/>
    <lineage>
        <taxon>Bacteria</taxon>
        <taxon>Pseudomonadati</taxon>
        <taxon>Pseudomonadota</taxon>
        <taxon>Alphaproteobacteria</taxon>
        <taxon>Hyphomicrobiales</taxon>
        <taxon>Rhizobiaceae</taxon>
        <taxon>Shinella</taxon>
    </lineage>
</organism>
<gene>
    <name evidence="1" type="ORF">GCM10007923_64160</name>
</gene>
<reference evidence="2" key="1">
    <citation type="journal article" date="2019" name="Int. J. Syst. Evol. Microbiol.">
        <title>The Global Catalogue of Microorganisms (GCM) 10K type strain sequencing project: providing services to taxonomists for standard genome sequencing and annotation.</title>
        <authorList>
            <consortium name="The Broad Institute Genomics Platform"/>
            <consortium name="The Broad Institute Genome Sequencing Center for Infectious Disease"/>
            <person name="Wu L."/>
            <person name="Ma J."/>
        </authorList>
    </citation>
    <scope>NUCLEOTIDE SEQUENCE [LARGE SCALE GENOMIC DNA]</scope>
    <source>
        <strain evidence="2">NBRC 102122</strain>
    </source>
</reference>
<keyword evidence="2" id="KW-1185">Reference proteome</keyword>